<feature type="transmembrane region" description="Helical" evidence="1">
    <location>
        <begin position="6"/>
        <end position="21"/>
    </location>
</feature>
<keyword evidence="3" id="KW-1185">Reference proteome</keyword>
<organism evidence="2 3">
    <name type="scientific">Cellvibrio mixtus</name>
    <dbReference type="NCBI Taxonomy" id="39650"/>
    <lineage>
        <taxon>Bacteria</taxon>
        <taxon>Pseudomonadati</taxon>
        <taxon>Pseudomonadota</taxon>
        <taxon>Gammaproteobacteria</taxon>
        <taxon>Cellvibrionales</taxon>
        <taxon>Cellvibrionaceae</taxon>
        <taxon>Cellvibrio</taxon>
    </lineage>
</organism>
<keyword evidence="1" id="KW-0812">Transmembrane</keyword>
<dbReference type="EMBL" id="NHNI01000001">
    <property type="protein sequence ID" value="OZY87302.1"/>
    <property type="molecule type" value="Genomic_DNA"/>
</dbReference>
<gene>
    <name evidence="2" type="ORF">CBP51_10075</name>
</gene>
<sequence length="76" mass="8767">MSGTFLIILSLMLIVGSELAIRITKMEWYKKQVLINLIIILLAFIAVFSEGFSQYITWPISILYVLAHLNDFKKMT</sequence>
<reference evidence="3" key="1">
    <citation type="submission" date="2017-05" db="EMBL/GenBank/DDBJ databases">
        <authorList>
            <person name="Barney B.M."/>
        </authorList>
    </citation>
    <scope>NUCLEOTIDE SEQUENCE [LARGE SCALE GENOMIC DNA]</scope>
    <source>
        <strain evidence="3">PSBB022</strain>
    </source>
</reference>
<accession>A0A266QBR1</accession>
<keyword evidence="1" id="KW-0472">Membrane</keyword>
<feature type="transmembrane region" description="Helical" evidence="1">
    <location>
        <begin position="33"/>
        <end position="49"/>
    </location>
</feature>
<proteinExistence type="predicted"/>
<evidence type="ECO:0000313" key="3">
    <source>
        <dbReference type="Proteomes" id="UP000216101"/>
    </source>
</evidence>
<evidence type="ECO:0000256" key="1">
    <source>
        <dbReference type="SAM" id="Phobius"/>
    </source>
</evidence>
<dbReference type="Proteomes" id="UP000216101">
    <property type="component" value="Unassembled WGS sequence"/>
</dbReference>
<comment type="caution">
    <text evidence="2">The sequence shown here is derived from an EMBL/GenBank/DDBJ whole genome shotgun (WGS) entry which is preliminary data.</text>
</comment>
<evidence type="ECO:0000313" key="2">
    <source>
        <dbReference type="EMBL" id="OZY87302.1"/>
    </source>
</evidence>
<name>A0A266QBR1_9GAMM</name>
<dbReference type="AlphaFoldDB" id="A0A266QBR1"/>
<protein>
    <submittedName>
        <fullName evidence="2">Uncharacterized protein</fullName>
    </submittedName>
</protein>
<keyword evidence="1" id="KW-1133">Transmembrane helix</keyword>